<dbReference type="Pfam" id="PF06965">
    <property type="entry name" value="Na_H_antiport_1"/>
    <property type="match status" value="1"/>
</dbReference>
<evidence type="ECO:0000256" key="5">
    <source>
        <dbReference type="ARBA" id="ARBA00023136"/>
    </source>
</evidence>
<keyword evidence="9" id="KW-1185">Reference proteome</keyword>
<feature type="transmembrane region" description="Helical" evidence="6">
    <location>
        <begin position="508"/>
        <end position="531"/>
    </location>
</feature>
<feature type="transmembrane region" description="Helical" evidence="6">
    <location>
        <begin position="478"/>
        <end position="496"/>
    </location>
</feature>
<comment type="subcellular location">
    <subcellularLocation>
        <location evidence="1">Cell inner membrane</location>
        <topology evidence="1">Multi-pass membrane protein</topology>
    </subcellularLocation>
    <subcellularLocation>
        <location evidence="6">Cell membrane</location>
        <topology evidence="6">Multi-pass membrane protein</topology>
    </subcellularLocation>
</comment>
<comment type="similarity">
    <text evidence="6">Belongs to the NhaA Na(+)/H(+) (TC 2.A.33) antiporter family.</text>
</comment>
<dbReference type="Gene3D" id="3.40.30.10">
    <property type="entry name" value="Glutaredoxin"/>
    <property type="match status" value="1"/>
</dbReference>
<dbReference type="Pfam" id="PF13462">
    <property type="entry name" value="Thioredoxin_4"/>
    <property type="match status" value="1"/>
</dbReference>
<organism evidence="8 9">
    <name type="scientific">Hyphococcus luteus</name>
    <dbReference type="NCBI Taxonomy" id="2058213"/>
    <lineage>
        <taxon>Bacteria</taxon>
        <taxon>Pseudomonadati</taxon>
        <taxon>Pseudomonadota</taxon>
        <taxon>Alphaproteobacteria</taxon>
        <taxon>Parvularculales</taxon>
        <taxon>Parvularculaceae</taxon>
        <taxon>Hyphococcus</taxon>
    </lineage>
</organism>
<feature type="transmembrane region" description="Helical" evidence="6">
    <location>
        <begin position="234"/>
        <end position="256"/>
    </location>
</feature>
<dbReference type="InterPro" id="IPR004670">
    <property type="entry name" value="NhaA"/>
</dbReference>
<dbReference type="GO" id="GO:0005886">
    <property type="term" value="C:plasma membrane"/>
    <property type="evidence" value="ECO:0007669"/>
    <property type="project" value="UniProtKB-SubCell"/>
</dbReference>
<dbReference type="OrthoDB" id="9808135at2"/>
<dbReference type="SUPFAM" id="SSF52833">
    <property type="entry name" value="Thioredoxin-like"/>
    <property type="match status" value="1"/>
</dbReference>
<keyword evidence="3 6" id="KW-0812">Transmembrane</keyword>
<keyword evidence="6" id="KW-0406">Ion transport</keyword>
<dbReference type="Proteomes" id="UP000239504">
    <property type="component" value="Unassembled WGS sequence"/>
</dbReference>
<evidence type="ECO:0000256" key="6">
    <source>
        <dbReference type="HAMAP-Rule" id="MF_01844"/>
    </source>
</evidence>
<dbReference type="InterPro" id="IPR036249">
    <property type="entry name" value="Thioredoxin-like_sf"/>
</dbReference>
<comment type="caution">
    <text evidence="8">The sequence shown here is derived from an EMBL/GenBank/DDBJ whole genome shotgun (WGS) entry which is preliminary data.</text>
</comment>
<dbReference type="NCBIfam" id="TIGR00773">
    <property type="entry name" value="NhaA"/>
    <property type="match status" value="1"/>
</dbReference>
<dbReference type="Gene3D" id="1.20.1530.10">
    <property type="entry name" value="Na+/H+ antiporter like domain"/>
    <property type="match status" value="1"/>
</dbReference>
<dbReference type="PANTHER" id="PTHR30341:SF0">
    <property type="entry name" value="NA(+)_H(+) ANTIPORTER NHAA"/>
    <property type="match status" value="1"/>
</dbReference>
<evidence type="ECO:0000256" key="1">
    <source>
        <dbReference type="ARBA" id="ARBA00004429"/>
    </source>
</evidence>
<feature type="transmembrane region" description="Helical" evidence="6">
    <location>
        <begin position="581"/>
        <end position="603"/>
    </location>
</feature>
<feature type="transmembrane region" description="Helical" evidence="6">
    <location>
        <begin position="543"/>
        <end position="569"/>
    </location>
</feature>
<proteinExistence type="inferred from homology"/>
<dbReference type="GO" id="GO:0015385">
    <property type="term" value="F:sodium:proton antiporter activity"/>
    <property type="evidence" value="ECO:0007669"/>
    <property type="project" value="UniProtKB-UniRule"/>
</dbReference>
<keyword evidence="2 6" id="KW-1003">Cell membrane</keyword>
<feature type="transmembrane region" description="Helical" evidence="6">
    <location>
        <begin position="268"/>
        <end position="293"/>
    </location>
</feature>
<evidence type="ECO:0000313" key="9">
    <source>
        <dbReference type="Proteomes" id="UP000239504"/>
    </source>
</evidence>
<reference evidence="8 9" key="1">
    <citation type="submission" date="2017-12" db="EMBL/GenBank/DDBJ databases">
        <authorList>
            <person name="Hurst M.R.H."/>
        </authorList>
    </citation>
    <scope>NUCLEOTIDE SEQUENCE [LARGE SCALE GENOMIC DNA]</scope>
    <source>
        <strain evidence="8 9">SY-3-19</strain>
    </source>
</reference>
<dbReference type="HAMAP" id="MF_01844">
    <property type="entry name" value="NhaA"/>
    <property type="match status" value="1"/>
</dbReference>
<dbReference type="AlphaFoldDB" id="A0A2S7KB00"/>
<feature type="transmembrane region" description="Helical" evidence="6">
    <location>
        <begin position="188"/>
        <end position="214"/>
    </location>
</feature>
<dbReference type="InterPro" id="IPR023171">
    <property type="entry name" value="Na/H_antiporter_dom_sf"/>
</dbReference>
<dbReference type="RefSeq" id="WP_104828392.1">
    <property type="nucleotide sequence ID" value="NZ_PJCH01000001.1"/>
</dbReference>
<evidence type="ECO:0000313" key="8">
    <source>
        <dbReference type="EMBL" id="PQA89690.1"/>
    </source>
</evidence>
<keyword evidence="6" id="KW-0050">Antiport</keyword>
<keyword evidence="4 6" id="KW-1133">Transmembrane helix</keyword>
<feature type="domain" description="Thioredoxin-like fold" evidence="7">
    <location>
        <begin position="18"/>
        <end position="174"/>
    </location>
</feature>
<name>A0A2S7KB00_9PROT</name>
<protein>
    <recommendedName>
        <fullName evidence="6">Na(+)/H(+) antiporter NhaA</fullName>
    </recommendedName>
    <alternativeName>
        <fullName evidence="6">Sodium/proton antiporter NhaA</fullName>
    </alternativeName>
</protein>
<dbReference type="PANTHER" id="PTHR30341">
    <property type="entry name" value="SODIUM ION/PROTON ANTIPORTER NHAA-RELATED"/>
    <property type="match status" value="1"/>
</dbReference>
<comment type="catalytic activity">
    <reaction evidence="6">
        <text>Na(+)(in) + 2 H(+)(out) = Na(+)(out) + 2 H(+)(in)</text>
        <dbReference type="Rhea" id="RHEA:29251"/>
        <dbReference type="ChEBI" id="CHEBI:15378"/>
        <dbReference type="ChEBI" id="CHEBI:29101"/>
    </reaction>
</comment>
<evidence type="ECO:0000259" key="7">
    <source>
        <dbReference type="Pfam" id="PF13462"/>
    </source>
</evidence>
<dbReference type="InterPro" id="IPR012336">
    <property type="entry name" value="Thioredoxin-like_fold"/>
</dbReference>
<keyword evidence="6" id="KW-0915">Sodium</keyword>
<keyword evidence="6" id="KW-0739">Sodium transport</keyword>
<keyword evidence="5 6" id="KW-0472">Membrane</keyword>
<dbReference type="EMBL" id="PJCH01000001">
    <property type="protein sequence ID" value="PQA89690.1"/>
    <property type="molecule type" value="Genomic_DNA"/>
</dbReference>
<gene>
    <name evidence="6 8" type="primary">nhaA</name>
    <name evidence="8" type="ORF">CW354_02185</name>
</gene>
<feature type="transmembrane region" description="Helical" evidence="6">
    <location>
        <begin position="388"/>
        <end position="416"/>
    </location>
</feature>
<sequence length="610" mass="65413">MTNLGPIAPPTIDPKHDFNIGDINCGREMVLYGSYTSEPCRRLRDIMRRITQRSFGQIAYVYRQFPEANSNIAELAARAAIAAGQQDKFWEMHEALFQRGQSLELSDIQKLASTIGVEDVKFNQDLNSEATNAHVAADHRSAELAGITQVPALLIDGHHYFGSWDEMSILETIEKPFGFRIERASERFFGWAASGGLILGLAVIAALVFVNIGFHPLYDSIRQTSFALALGGSSFALPVQTWINDGLMTIFFLIVGIEIKREILWGELSTVSTALLPLAGALGGMLMPAAIYTTLNWSGPAAHGWGVPMATDIAFTIGIMALLGRRVPNSLRIFVSALAIADDLGAIVIIAVFYGYGLHFSALAGALACLVLMALLNRGRVYQLTPYLALGVLLWIFIHASGLHATLAGVLTAAIIPSRRTANIAEVAAQATIIAEKADNNIAPFAHNTAAAAIGVLEKAIARLREPGHHLQRALEHWTTFLILPLFAFFNTGIIIDGSNFSPFSAESLGVILGLTIGKPLGIIAACYIAVHMGWARFSSEITWLQLLGAGCLAGVGFTMSIFIATAAFSDPQLASVKLATLLASIISAILGGAILSCAGANLDRHTIHN</sequence>
<comment type="function">
    <text evidence="6">Na(+)/H(+) antiporter that extrudes sodium in exchange for external protons.</text>
</comment>
<evidence type="ECO:0000256" key="2">
    <source>
        <dbReference type="ARBA" id="ARBA00022475"/>
    </source>
</evidence>
<feature type="transmembrane region" description="Helical" evidence="6">
    <location>
        <begin position="305"/>
        <end position="324"/>
    </location>
</feature>
<dbReference type="GO" id="GO:0006885">
    <property type="term" value="P:regulation of pH"/>
    <property type="evidence" value="ECO:0007669"/>
    <property type="project" value="UniProtKB-UniRule"/>
</dbReference>
<evidence type="ECO:0000256" key="3">
    <source>
        <dbReference type="ARBA" id="ARBA00022692"/>
    </source>
</evidence>
<keyword evidence="6" id="KW-0813">Transport</keyword>
<evidence type="ECO:0000256" key="4">
    <source>
        <dbReference type="ARBA" id="ARBA00022989"/>
    </source>
</evidence>
<feature type="transmembrane region" description="Helical" evidence="6">
    <location>
        <begin position="360"/>
        <end position="376"/>
    </location>
</feature>
<accession>A0A2S7KB00</accession>